<dbReference type="InterPro" id="IPR035919">
    <property type="entry name" value="EAL_sf"/>
</dbReference>
<dbReference type="SMART" id="SM00052">
    <property type="entry name" value="EAL"/>
    <property type="match status" value="1"/>
</dbReference>
<protein>
    <submittedName>
        <fullName evidence="4">Uncharacterized membrane protein YjcC</fullName>
    </submittedName>
</protein>
<dbReference type="GO" id="GO:0071111">
    <property type="term" value="F:cyclic-guanylate-specific phosphodiesterase activity"/>
    <property type="evidence" value="ECO:0007669"/>
    <property type="project" value="InterPro"/>
</dbReference>
<dbReference type="OrthoDB" id="7178689at2"/>
<accession>A0A380WCY9</accession>
<keyword evidence="2" id="KW-0472">Membrane</keyword>
<dbReference type="CDD" id="cd01948">
    <property type="entry name" value="EAL"/>
    <property type="match status" value="1"/>
</dbReference>
<feature type="transmembrane region" description="Helical" evidence="2">
    <location>
        <begin position="6"/>
        <end position="28"/>
    </location>
</feature>
<dbReference type="PANTHER" id="PTHR33121:SF79">
    <property type="entry name" value="CYCLIC DI-GMP PHOSPHODIESTERASE PDED-RELATED"/>
    <property type="match status" value="1"/>
</dbReference>
<organism evidence="4 5">
    <name type="scientific">Afipia felis</name>
    <name type="common">Cat scratch disease bacillus</name>
    <dbReference type="NCBI Taxonomy" id="1035"/>
    <lineage>
        <taxon>Bacteria</taxon>
        <taxon>Pseudomonadati</taxon>
        <taxon>Pseudomonadota</taxon>
        <taxon>Alphaproteobacteria</taxon>
        <taxon>Hyphomicrobiales</taxon>
        <taxon>Nitrobacteraceae</taxon>
        <taxon>Afipia</taxon>
    </lineage>
</organism>
<dbReference type="Proteomes" id="UP000254343">
    <property type="component" value="Unassembled WGS sequence"/>
</dbReference>
<evidence type="ECO:0000256" key="2">
    <source>
        <dbReference type="SAM" id="Phobius"/>
    </source>
</evidence>
<reference evidence="4 5" key="1">
    <citation type="submission" date="2018-06" db="EMBL/GenBank/DDBJ databases">
        <authorList>
            <consortium name="Pathogen Informatics"/>
            <person name="Doyle S."/>
        </authorList>
    </citation>
    <scope>NUCLEOTIDE SEQUENCE [LARGE SCALE GENOMIC DNA]</scope>
    <source>
        <strain evidence="4 5">NCTC12722</strain>
    </source>
</reference>
<dbReference type="PANTHER" id="PTHR33121">
    <property type="entry name" value="CYCLIC DI-GMP PHOSPHODIESTERASE PDEF"/>
    <property type="match status" value="1"/>
</dbReference>
<evidence type="ECO:0000313" key="4">
    <source>
        <dbReference type="EMBL" id="SUU86243.1"/>
    </source>
</evidence>
<dbReference type="RefSeq" id="WP_002717068.1">
    <property type="nucleotide sequence ID" value="NZ_UFSI01000001.1"/>
</dbReference>
<proteinExistence type="predicted"/>
<dbReference type="Pfam" id="PF00563">
    <property type="entry name" value="EAL"/>
    <property type="match status" value="1"/>
</dbReference>
<feature type="domain" description="EAL" evidence="3">
    <location>
        <begin position="185"/>
        <end position="438"/>
    </location>
</feature>
<feature type="region of interest" description="Disordered" evidence="1">
    <location>
        <begin position="432"/>
        <end position="460"/>
    </location>
</feature>
<gene>
    <name evidence="4" type="primary">yjcC</name>
    <name evidence="4" type="ORF">NCTC12722_03467</name>
</gene>
<keyword evidence="2" id="KW-0812">Transmembrane</keyword>
<dbReference type="InterPro" id="IPR001633">
    <property type="entry name" value="EAL_dom"/>
</dbReference>
<dbReference type="InterPro" id="IPR050706">
    <property type="entry name" value="Cyclic-di-GMP_PDE-like"/>
</dbReference>
<dbReference type="SUPFAM" id="SSF141868">
    <property type="entry name" value="EAL domain-like"/>
    <property type="match status" value="1"/>
</dbReference>
<keyword evidence="2" id="KW-1133">Transmembrane helix</keyword>
<feature type="compositionally biased region" description="Low complexity" evidence="1">
    <location>
        <begin position="436"/>
        <end position="445"/>
    </location>
</feature>
<sequence length="479" mass="51715">MVRVSTIFIAICMVLIAASLGLILYVMTGLSMRESALVALATLTCLILYNAISIRIRGRADVNGQIADLSRGTADLARQVAEYGRRMTLIETRLANADHAAQDRARSVMSEIGELGLMIKNLAGSVATHDELLTSATSLTAAHHPSQSQVASAPQVTPIEPPRVIEQPAPASASLQAAAEAISNLPDVIAAIRSAAEANRIDLYLQPIVSLPQRKVRFYEAVSRLRDEKDHVFTAGQFIDIAESSGLIGQIDYTVLFRCVQVLRRLQVRTKDVGMFCNISGATLANPDIFGECIAFLEANRALAPSLVLEFKQSAFRNFGPIEIEHLAALKRLGFQFSIDNITDFRIDGRELADRGVRYLKVPAPLLLDQQDAASSDIHAADLSSLLTRFGVDLIAEKIEGERSVLDLLDYNVRFGQGFLFSAPRPLRPEAAVPTPVAASSQPKASAPPPAEQVAMPARTAAETRLSGTAALARRIAQS</sequence>
<name>A0A380WCY9_AFIFE</name>
<evidence type="ECO:0000313" key="5">
    <source>
        <dbReference type="Proteomes" id="UP000254343"/>
    </source>
</evidence>
<dbReference type="AlphaFoldDB" id="A0A380WCY9"/>
<dbReference type="EMBL" id="UIGB01000001">
    <property type="protein sequence ID" value="SUU86243.1"/>
    <property type="molecule type" value="Genomic_DNA"/>
</dbReference>
<dbReference type="Gene3D" id="3.20.20.450">
    <property type="entry name" value="EAL domain"/>
    <property type="match status" value="1"/>
</dbReference>
<evidence type="ECO:0000256" key="1">
    <source>
        <dbReference type="SAM" id="MobiDB-lite"/>
    </source>
</evidence>
<evidence type="ECO:0000259" key="3">
    <source>
        <dbReference type="PROSITE" id="PS50883"/>
    </source>
</evidence>
<dbReference type="PROSITE" id="PS50883">
    <property type="entry name" value="EAL"/>
    <property type="match status" value="1"/>
</dbReference>